<evidence type="ECO:0000256" key="6">
    <source>
        <dbReference type="ARBA" id="ARBA00023136"/>
    </source>
</evidence>
<evidence type="ECO:0000256" key="3">
    <source>
        <dbReference type="ARBA" id="ARBA00022475"/>
    </source>
</evidence>
<evidence type="ECO:0000256" key="7">
    <source>
        <dbReference type="SAM" id="Phobius"/>
    </source>
</evidence>
<protein>
    <submittedName>
        <fullName evidence="9">Type II secretion system F family protein</fullName>
    </submittedName>
</protein>
<comment type="similarity">
    <text evidence="2">Belongs to the GSP F family.</text>
</comment>
<dbReference type="RefSeq" id="WP_202018185.1">
    <property type="nucleotide sequence ID" value="NZ_JAEHNR010000036.1"/>
</dbReference>
<evidence type="ECO:0000256" key="2">
    <source>
        <dbReference type="ARBA" id="ARBA00005745"/>
    </source>
</evidence>
<dbReference type="Proteomes" id="UP000640912">
    <property type="component" value="Unassembled WGS sequence"/>
</dbReference>
<sequence>MKYIGSSNKDKLNGEEQLAFLDYLKHSLDNGFSLINSIELMPALWPKRKGLMEKLASRMKEGANFGSELVKLGFSKTTVTQVNLALQQGNLIECLNQLATLNRLKQEQVKKLRSELSYPFVLAIMMVILLVFMQSFISTQFSDTSEHGDLVMLLLIGVVLIGIYFLARIVTLMNKQDYDSMKKLVKYPIIGPVIGLYVNYLLVYDIGMLLASGFSLQRMCEYASEQEEGSLQQILGQKIGSQLAEGKNLEEIVKQEEFLPNSLLILLQTGSERKSLSQRCLVLGRSLFIDLTGRIEKLVVNIQPICFILIGICIIGMYLKLLLPMYSMMQGI</sequence>
<proteinExistence type="inferred from homology"/>
<comment type="subcellular location">
    <subcellularLocation>
        <location evidence="1">Cell membrane</location>
        <topology evidence="1">Multi-pass membrane protein</topology>
    </subcellularLocation>
</comment>
<name>A0ABS1LVH2_9LACO</name>
<reference evidence="9 10" key="1">
    <citation type="journal article" date="2021" name="Microorganisms">
        <title>Dual Inhibition of Salmonella enterica and Clostridium perfringens by New Probiotic Candidates Isolated from Chicken Intestinal Mucosa.</title>
        <authorList>
            <person name="Lone A."/>
            <person name="Mottawea W."/>
            <person name="Ait Chait Y."/>
            <person name="Hammami R."/>
        </authorList>
    </citation>
    <scope>NUCLEOTIDE SEQUENCE [LARGE SCALE GENOMIC DNA]</scope>
    <source>
        <strain evidence="9 10">A12</strain>
    </source>
</reference>
<keyword evidence="4 7" id="KW-0812">Transmembrane</keyword>
<evidence type="ECO:0000259" key="8">
    <source>
        <dbReference type="Pfam" id="PF00482"/>
    </source>
</evidence>
<gene>
    <name evidence="9" type="ORF">JEM47_05855</name>
</gene>
<evidence type="ECO:0000256" key="5">
    <source>
        <dbReference type="ARBA" id="ARBA00022989"/>
    </source>
</evidence>
<feature type="transmembrane region" description="Helical" evidence="7">
    <location>
        <begin position="116"/>
        <end position="138"/>
    </location>
</feature>
<feature type="transmembrane region" description="Helical" evidence="7">
    <location>
        <begin position="150"/>
        <end position="172"/>
    </location>
</feature>
<feature type="domain" description="Type II secretion system protein GspF" evidence="8">
    <location>
        <begin position="21"/>
        <end position="137"/>
    </location>
</feature>
<feature type="transmembrane region" description="Helical" evidence="7">
    <location>
        <begin position="302"/>
        <end position="323"/>
    </location>
</feature>
<evidence type="ECO:0000313" key="10">
    <source>
        <dbReference type="Proteomes" id="UP000640912"/>
    </source>
</evidence>
<evidence type="ECO:0000313" key="9">
    <source>
        <dbReference type="EMBL" id="MBL1072010.1"/>
    </source>
</evidence>
<organism evidence="9 10">
    <name type="scientific">Lactobacillus kitasatonis</name>
    <dbReference type="NCBI Taxonomy" id="237446"/>
    <lineage>
        <taxon>Bacteria</taxon>
        <taxon>Bacillati</taxon>
        <taxon>Bacillota</taxon>
        <taxon>Bacilli</taxon>
        <taxon>Lactobacillales</taxon>
        <taxon>Lactobacillaceae</taxon>
        <taxon>Lactobacillus</taxon>
    </lineage>
</organism>
<dbReference type="PANTHER" id="PTHR30012:SF0">
    <property type="entry name" value="TYPE II SECRETION SYSTEM PROTEIN F-RELATED"/>
    <property type="match status" value="1"/>
</dbReference>
<dbReference type="InterPro" id="IPR003004">
    <property type="entry name" value="GspF/PilC"/>
</dbReference>
<dbReference type="InterPro" id="IPR018076">
    <property type="entry name" value="T2SS_GspF_dom"/>
</dbReference>
<dbReference type="PANTHER" id="PTHR30012">
    <property type="entry name" value="GENERAL SECRETION PATHWAY PROTEIN"/>
    <property type="match status" value="1"/>
</dbReference>
<keyword evidence="10" id="KW-1185">Reference proteome</keyword>
<keyword evidence="3" id="KW-1003">Cell membrane</keyword>
<evidence type="ECO:0000256" key="4">
    <source>
        <dbReference type="ARBA" id="ARBA00022692"/>
    </source>
</evidence>
<dbReference type="EMBL" id="JAEHNR010000036">
    <property type="protein sequence ID" value="MBL1072010.1"/>
    <property type="molecule type" value="Genomic_DNA"/>
</dbReference>
<dbReference type="InterPro" id="IPR042094">
    <property type="entry name" value="T2SS_GspF_sf"/>
</dbReference>
<feature type="transmembrane region" description="Helical" evidence="7">
    <location>
        <begin position="184"/>
        <end position="203"/>
    </location>
</feature>
<comment type="caution">
    <text evidence="9">The sequence shown here is derived from an EMBL/GenBank/DDBJ whole genome shotgun (WGS) entry which is preliminary data.</text>
</comment>
<feature type="domain" description="Type II secretion system protein GspF" evidence="8">
    <location>
        <begin position="206"/>
        <end position="324"/>
    </location>
</feature>
<keyword evidence="6 7" id="KW-0472">Membrane</keyword>
<dbReference type="Pfam" id="PF00482">
    <property type="entry name" value="T2SSF"/>
    <property type="match status" value="2"/>
</dbReference>
<dbReference type="Gene3D" id="1.20.81.30">
    <property type="entry name" value="Type II secretion system (T2SS), domain F"/>
    <property type="match status" value="2"/>
</dbReference>
<evidence type="ECO:0000256" key="1">
    <source>
        <dbReference type="ARBA" id="ARBA00004651"/>
    </source>
</evidence>
<keyword evidence="5 7" id="KW-1133">Transmembrane helix</keyword>
<accession>A0ABS1LVH2</accession>